<dbReference type="Pfam" id="PF26412">
    <property type="entry name" value="BrxE"/>
    <property type="match status" value="1"/>
</dbReference>
<keyword evidence="2" id="KW-1185">Reference proteome</keyword>
<dbReference type="InterPro" id="IPR058690">
    <property type="entry name" value="BrxE"/>
</dbReference>
<gene>
    <name evidence="1" type="ORF">ACFQFD_02420</name>
</gene>
<dbReference type="Proteomes" id="UP001596443">
    <property type="component" value="Unassembled WGS sequence"/>
</dbReference>
<name>A0ABD5TA27_9EURY</name>
<organism evidence="1 2">
    <name type="scientific">Halobaculum halobium</name>
    <dbReference type="NCBI Taxonomy" id="3032281"/>
    <lineage>
        <taxon>Archaea</taxon>
        <taxon>Methanobacteriati</taxon>
        <taxon>Methanobacteriota</taxon>
        <taxon>Stenosarchaea group</taxon>
        <taxon>Halobacteria</taxon>
        <taxon>Halobacteriales</taxon>
        <taxon>Haloferacaceae</taxon>
        <taxon>Halobaculum</taxon>
    </lineage>
</organism>
<reference evidence="1 2" key="1">
    <citation type="journal article" date="2019" name="Int. J. Syst. Evol. Microbiol.">
        <title>The Global Catalogue of Microorganisms (GCM) 10K type strain sequencing project: providing services to taxonomists for standard genome sequencing and annotation.</title>
        <authorList>
            <consortium name="The Broad Institute Genomics Platform"/>
            <consortium name="The Broad Institute Genome Sequencing Center for Infectious Disease"/>
            <person name="Wu L."/>
            <person name="Ma J."/>
        </authorList>
    </citation>
    <scope>NUCLEOTIDE SEQUENCE [LARGE SCALE GENOMIC DNA]</scope>
    <source>
        <strain evidence="1 2">SYNS20</strain>
    </source>
</reference>
<dbReference type="AlphaFoldDB" id="A0ABD5TA27"/>
<dbReference type="EMBL" id="JBHSWX010000002">
    <property type="protein sequence ID" value="MFC6784883.1"/>
    <property type="molecule type" value="Genomic_DNA"/>
</dbReference>
<evidence type="ECO:0000313" key="1">
    <source>
        <dbReference type="EMBL" id="MFC6784883.1"/>
    </source>
</evidence>
<evidence type="ECO:0000313" key="2">
    <source>
        <dbReference type="Proteomes" id="UP001596443"/>
    </source>
</evidence>
<sequence length="199" mass="22053">MSEFALDDVLETTREELQALGIEEDLFRDVLAVRLLVERLGESENNSWWDSRVFTSLGRDSLAEVTPKTRVKARFDLAMQVGRKVEREATPDDSLSLFYLGPTGEAQLEALLEDIDGESTFSHLEELEAAFTEPGWTASVVDEMSDIETGTQGPIEIGSIDADALQDHDSLRDVALQCFGAYGASTQETLRVPYFSIQA</sequence>
<accession>A0ABD5TA27</accession>
<dbReference type="NCBIfam" id="NF033447">
    <property type="entry name" value="BrxE_fam"/>
    <property type="match status" value="1"/>
</dbReference>
<protein>
    <submittedName>
        <fullName evidence="1">BrxE family protein</fullName>
    </submittedName>
</protein>
<dbReference type="GeneID" id="81211609"/>
<proteinExistence type="predicted"/>
<comment type="caution">
    <text evidence="1">The sequence shown here is derived from an EMBL/GenBank/DDBJ whole genome shotgun (WGS) entry which is preliminary data.</text>
</comment>
<dbReference type="RefSeq" id="WP_284063879.1">
    <property type="nucleotide sequence ID" value="NZ_CP126160.1"/>
</dbReference>